<dbReference type="Pfam" id="PF13519">
    <property type="entry name" value="VWA_2"/>
    <property type="match status" value="1"/>
</dbReference>
<dbReference type="Proteomes" id="UP000268016">
    <property type="component" value="Unassembled WGS sequence"/>
</dbReference>
<dbReference type="RefSeq" id="WP_123640551.1">
    <property type="nucleotide sequence ID" value="NZ_ML119081.1"/>
</dbReference>
<evidence type="ECO:0000313" key="3">
    <source>
        <dbReference type="EMBL" id="ROU04145.1"/>
    </source>
</evidence>
<dbReference type="Gene3D" id="3.40.50.410">
    <property type="entry name" value="von Willebrand factor, type A domain"/>
    <property type="match status" value="1"/>
</dbReference>
<gene>
    <name evidence="3" type="ORF">EAT49_01735</name>
</gene>
<organism evidence="3 4">
    <name type="scientific">Histidinibacterium lentulum</name>
    <dbReference type="NCBI Taxonomy" id="2480588"/>
    <lineage>
        <taxon>Bacteria</taxon>
        <taxon>Pseudomonadati</taxon>
        <taxon>Pseudomonadota</taxon>
        <taxon>Alphaproteobacteria</taxon>
        <taxon>Rhodobacterales</taxon>
        <taxon>Paracoccaceae</taxon>
        <taxon>Histidinibacterium</taxon>
    </lineage>
</organism>
<reference evidence="3 4" key="1">
    <citation type="submission" date="2018-10" db="EMBL/GenBank/DDBJ databases">
        <title>Histidinibacterium lentulum gen. nov., sp. nov., a marine bacterium from the culture broth of Picochlorum sp. 122.</title>
        <authorList>
            <person name="Wang G."/>
        </authorList>
    </citation>
    <scope>NUCLEOTIDE SEQUENCE [LARGE SCALE GENOMIC DNA]</scope>
    <source>
        <strain evidence="3 4">B17</strain>
    </source>
</reference>
<dbReference type="SUPFAM" id="SSF53300">
    <property type="entry name" value="vWA-like"/>
    <property type="match status" value="1"/>
</dbReference>
<feature type="signal peptide" evidence="1">
    <location>
        <begin position="1"/>
        <end position="18"/>
    </location>
</feature>
<proteinExistence type="predicted"/>
<evidence type="ECO:0000256" key="1">
    <source>
        <dbReference type="SAM" id="SignalP"/>
    </source>
</evidence>
<evidence type="ECO:0000259" key="2">
    <source>
        <dbReference type="PROSITE" id="PS50234"/>
    </source>
</evidence>
<dbReference type="InterPro" id="IPR002035">
    <property type="entry name" value="VWF_A"/>
</dbReference>
<feature type="chain" id="PRO_5018032256" evidence="1">
    <location>
        <begin position="19"/>
        <end position="1069"/>
    </location>
</feature>
<accession>A0A3N2R9P2</accession>
<feature type="domain" description="VWFA" evidence="2">
    <location>
        <begin position="24"/>
        <end position="204"/>
    </location>
</feature>
<protein>
    <submittedName>
        <fullName evidence="3">VWA domain-containing protein</fullName>
    </submittedName>
</protein>
<keyword evidence="1" id="KW-0732">Signal</keyword>
<sequence length="1069" mass="114865">MRALFLLLVLLLTPLSLAAQQRPNTILVMDGSGSMWGQIDGVNKIVIAREVVSDVLGDFPADQNLGLTVYGHRTRGDCTDIETVIAPATGTAGQIVEVVNGLNPRGSTPMTDAIIAAAEALRFTEEKATVVLVSDGIETCNPDPCSAMRALEEAGIDFTAHVIGFDVGSDPEALAQMQCIAEETGGTFTTAANASELTEALAVVVEPEPVSVTGTFTARFDTGETIADPVFWTVTSADGTTLTDEGAGNPFTLPGMAEGSYNVEAFWTVGEMSRETSVSVTGPGDVTAAVVFPAPPQMTDVTFTARIGSADGPVITDPVLWEITPAGDGTEIDPANPATVSLERGAYTVTGYWTVAETEQSQDFVLVDEPREIVLVFEEPLPQATVVAPASAPMGATVEVGWTGPAEDNDYIAVSRPDEDGYVNFTYVQEGNPLDLLMPSEPGSYEVRYHRRDGRVVLASSPIEVTPVTAQLVLRPEAMAGETIQVGWDGPDYDNDYIGVSIPGEDGYINFTYTGEGNPVDLLMPPDPGEYEVRYFMRQDRVVLATAPVSVSVVKAEITAPEQATAGSTIEVGWTGPDYDNDYIGVSIPGEDGYINFTYTREGSPLDLLMPTEPGTYELRYFLRQDRSVLAVRSIEVVEVGAQLTAPEQATAGETIEVGWTGPDYDNDYIGVSIPGEDGYVNFSYTQSGNPLDLVMPTEPGSYELRYFLRQDRSVLASRPIEVVAVGADLVAPESSTAGSTIQVGWTGPDYDNDYIGVSIPGEDGYVNFSYTRSGNPLDLVMPTEPGSYELRYFLRQDRSVLASRPIEVVAVGADLVAPTEAVAGETIQVGWTGPDYDNDYIGVSIPGDGGYVEFTYTSAGNPLNLLMPSEPGSYELRYFLRQDRSVLATAPITVNPVKAELTAPERAAIGERVQVDWTGPDYDNDYIGVSVPGEDGYETFTYTREGNPLEIVMPPEPGSYELRYFMRQDRKVLAVRAIEVDDVAVTLVAPDSGPAGGTLLVGHDGPDYDRDYIGVAVPGSDGYETYRYTREGNPLEVPLPDAPGTYELRYFMDASPDTVLGTRTITVE</sequence>
<dbReference type="PROSITE" id="PS50234">
    <property type="entry name" value="VWFA"/>
    <property type="match status" value="1"/>
</dbReference>
<dbReference type="InterPro" id="IPR036465">
    <property type="entry name" value="vWFA_dom_sf"/>
</dbReference>
<keyword evidence="4" id="KW-1185">Reference proteome</keyword>
<evidence type="ECO:0000313" key="4">
    <source>
        <dbReference type="Proteomes" id="UP000268016"/>
    </source>
</evidence>
<comment type="caution">
    <text evidence="3">The sequence shown here is derived from an EMBL/GenBank/DDBJ whole genome shotgun (WGS) entry which is preliminary data.</text>
</comment>
<name>A0A3N2R9P2_9RHOB</name>
<dbReference type="AlphaFoldDB" id="A0A3N2R9P2"/>
<dbReference type="OrthoDB" id="9783818at2"/>
<dbReference type="EMBL" id="RDRB01000001">
    <property type="protein sequence ID" value="ROU04145.1"/>
    <property type="molecule type" value="Genomic_DNA"/>
</dbReference>
<dbReference type="SMART" id="SM00327">
    <property type="entry name" value="VWA"/>
    <property type="match status" value="1"/>
</dbReference>